<sequence>MPYPELMQPAYVLISAVNTELVTRIRESWLKDPALIHLLHKIKSDPTQFPKYSWQAGQLERKGKLMLGVNAELRRNLLQYFQGSAVGGHSGMESTIRRLASVVYWKGLY</sequence>
<dbReference type="Pfam" id="PF17921">
    <property type="entry name" value="Integrase_H2C2"/>
    <property type="match status" value="1"/>
</dbReference>
<dbReference type="Proteomes" id="UP000515121">
    <property type="component" value="Unplaced"/>
</dbReference>
<reference evidence="3" key="1">
    <citation type="submission" date="2025-08" db="UniProtKB">
        <authorList>
            <consortium name="RefSeq"/>
        </authorList>
    </citation>
    <scope>IDENTIFICATION</scope>
    <source>
        <tissue evidence="3">Fruit stalk</tissue>
    </source>
</reference>
<name>A0A6P5XB04_DURZI</name>
<evidence type="ECO:0000313" key="2">
    <source>
        <dbReference type="Proteomes" id="UP000515121"/>
    </source>
</evidence>
<dbReference type="KEGG" id="dzi:111281502"/>
<dbReference type="AlphaFoldDB" id="A0A6P5XB04"/>
<dbReference type="OrthoDB" id="1751703at2759"/>
<organism evidence="2 3">
    <name type="scientific">Durio zibethinus</name>
    <name type="common">Durian</name>
    <dbReference type="NCBI Taxonomy" id="66656"/>
    <lineage>
        <taxon>Eukaryota</taxon>
        <taxon>Viridiplantae</taxon>
        <taxon>Streptophyta</taxon>
        <taxon>Embryophyta</taxon>
        <taxon>Tracheophyta</taxon>
        <taxon>Spermatophyta</taxon>
        <taxon>Magnoliopsida</taxon>
        <taxon>eudicotyledons</taxon>
        <taxon>Gunneridae</taxon>
        <taxon>Pentapetalae</taxon>
        <taxon>rosids</taxon>
        <taxon>malvids</taxon>
        <taxon>Malvales</taxon>
        <taxon>Malvaceae</taxon>
        <taxon>Helicteroideae</taxon>
        <taxon>Durio</taxon>
    </lineage>
</organism>
<proteinExistence type="predicted"/>
<feature type="domain" description="Integrase zinc-binding" evidence="1">
    <location>
        <begin position="69"/>
        <end position="109"/>
    </location>
</feature>
<dbReference type="GeneID" id="111281502"/>
<dbReference type="Gene3D" id="1.10.340.70">
    <property type="match status" value="1"/>
</dbReference>
<evidence type="ECO:0000313" key="3">
    <source>
        <dbReference type="RefSeq" id="XP_022724986.1"/>
    </source>
</evidence>
<protein>
    <submittedName>
        <fullName evidence="3">Uncharacterized protein LOC111281502</fullName>
    </submittedName>
</protein>
<accession>A0A6P5XB04</accession>
<gene>
    <name evidence="3" type="primary">LOC111281502</name>
</gene>
<evidence type="ECO:0000259" key="1">
    <source>
        <dbReference type="Pfam" id="PF17921"/>
    </source>
</evidence>
<keyword evidence="2" id="KW-1185">Reference proteome</keyword>
<dbReference type="RefSeq" id="XP_022724986.1">
    <property type="nucleotide sequence ID" value="XM_022869251.1"/>
</dbReference>
<dbReference type="InterPro" id="IPR041588">
    <property type="entry name" value="Integrase_H2C2"/>
</dbReference>